<protein>
    <submittedName>
        <fullName evidence="2">Uncharacterized protein</fullName>
    </submittedName>
</protein>
<reference evidence="1 3" key="1">
    <citation type="journal article" date="2019" name="Emerg. Microbes Infect.">
        <title>Comprehensive subspecies identification of 175 nontuberculous mycobacteria species based on 7547 genomic profiles.</title>
        <authorList>
            <person name="Matsumoto Y."/>
            <person name="Kinjo T."/>
            <person name="Motooka D."/>
            <person name="Nabeya D."/>
            <person name="Jung N."/>
            <person name="Uechi K."/>
            <person name="Horii T."/>
            <person name="Iida T."/>
            <person name="Fujita J."/>
            <person name="Nakamura S."/>
        </authorList>
    </citation>
    <scope>NUCLEOTIDE SEQUENCE [LARGE SCALE GENOMIC DNA]</scope>
    <source>
        <strain evidence="1 3">JCM 15653</strain>
    </source>
</reference>
<keyword evidence="3" id="KW-1185">Reference proteome</keyword>
<sequence>MSPQSGMSAQLSDVRGGNTLAAPFGRQRVRPSKVLQYELNVVAADAADTVTSIGGWLFDRAMAGWRVNVAVGEGGDAQALRILGLKVVGLNALWRSVEADSVAITAIGTSRVESGDHGLTLRDPVGDVVFFGSRAPGGFEGQVQRVQYHPSAAALAFKAHALAIAGAGPGSTDGVETLFRCGRSAGLLDADLVPVC</sequence>
<dbReference type="Proteomes" id="UP001162885">
    <property type="component" value="Chromosome"/>
</dbReference>
<accession>A0AAX2ZR53</accession>
<evidence type="ECO:0000313" key="2">
    <source>
        <dbReference type="EMBL" id="UNB97631.1"/>
    </source>
</evidence>
<gene>
    <name evidence="2" type="ORF">H5U98_18835</name>
    <name evidence="1" type="ORF">MBOE_50000</name>
</gene>
<organism evidence="2 4">
    <name type="scientific">Mycolicibacterium boenickei</name>
    <dbReference type="NCBI Taxonomy" id="146017"/>
    <lineage>
        <taxon>Bacteria</taxon>
        <taxon>Bacillati</taxon>
        <taxon>Actinomycetota</taxon>
        <taxon>Actinomycetes</taxon>
        <taxon>Mycobacteriales</taxon>
        <taxon>Mycobacteriaceae</taxon>
        <taxon>Mycolicibacterium</taxon>
    </lineage>
</organism>
<dbReference type="Proteomes" id="UP000466683">
    <property type="component" value="Chromosome"/>
</dbReference>
<dbReference type="AlphaFoldDB" id="A0AAX2ZR53"/>
<evidence type="ECO:0000313" key="1">
    <source>
        <dbReference type="EMBL" id="BBX93351.1"/>
    </source>
</evidence>
<evidence type="ECO:0000313" key="3">
    <source>
        <dbReference type="Proteomes" id="UP000466683"/>
    </source>
</evidence>
<reference evidence="1" key="2">
    <citation type="submission" date="2020-02" db="EMBL/GenBank/DDBJ databases">
        <authorList>
            <person name="Matsumoto Y."/>
            <person name="Kinjo T."/>
            <person name="Motooka D."/>
            <person name="Nabeya D."/>
            <person name="Jung N."/>
            <person name="Uechi K."/>
            <person name="Horii T."/>
            <person name="Iida T."/>
            <person name="Fujita J."/>
            <person name="Nakamura S."/>
        </authorList>
    </citation>
    <scope>NUCLEOTIDE SEQUENCE</scope>
    <source>
        <strain evidence="1">JCM 15653</strain>
    </source>
</reference>
<dbReference type="EMBL" id="AP022579">
    <property type="protein sequence ID" value="BBX93351.1"/>
    <property type="molecule type" value="Genomic_DNA"/>
</dbReference>
<dbReference type="EMBL" id="CP060016">
    <property type="protein sequence ID" value="UNB97631.1"/>
    <property type="molecule type" value="Genomic_DNA"/>
</dbReference>
<reference evidence="2 4" key="3">
    <citation type="journal article" date="2022" name="BMC Genomics">
        <title>Comparative genome analysis of mycobacteria focusing on tRNA and non-coding RNA.</title>
        <authorList>
            <person name="Behra P.R.K."/>
            <person name="Pettersson B.M.F."/>
            <person name="Ramesh M."/>
            <person name="Das S."/>
            <person name="Dasgupta S."/>
            <person name="Kirsebom L.A."/>
        </authorList>
    </citation>
    <scope>NUCLEOTIDE SEQUENCE [LARGE SCALE GENOMIC DNA]</scope>
    <source>
        <strain evidence="2 4">DSM 44677</strain>
    </source>
</reference>
<dbReference type="RefSeq" id="WP_133118320.1">
    <property type="nucleotide sequence ID" value="NZ_AP022579.1"/>
</dbReference>
<proteinExistence type="predicted"/>
<name>A0AAX2ZR53_9MYCO</name>
<evidence type="ECO:0000313" key="4">
    <source>
        <dbReference type="Proteomes" id="UP001162885"/>
    </source>
</evidence>